<feature type="transmembrane region" description="Helical" evidence="1">
    <location>
        <begin position="68"/>
        <end position="86"/>
    </location>
</feature>
<feature type="domain" description="Phosphatidic acid phosphatase type 2/haloperoxidase" evidence="2">
    <location>
        <begin position="153"/>
        <end position="264"/>
    </location>
</feature>
<accession>A0A5M6IIT7</accession>
<sequence length="280" mass="30664">MGIAKPTVLSTRTMGQSYRGKDMKGNAQAAELERFLMKAQPVDRAAADTTLLARLVWGHATLAARRPLSVGFAWVSLACLVAMVWIDRPLALVLKANVQGDWKGFWVIVTDIGLGWPWYVLALVMLARCGLGMMATAMDAMWARWAAEARVWVVFLCALAGSGLFVTVLKHLVGRLRPVWLFREDLYGAVPLSFQSAANSFPSGHSQNIWVVMAMLMALYPRHWPTWAALGVLVASSRLFVTVHYLSDVLMGSFIGIAAAVLAVRWAAARGLSLRLGAPR</sequence>
<evidence type="ECO:0000259" key="2">
    <source>
        <dbReference type="SMART" id="SM00014"/>
    </source>
</evidence>
<dbReference type="InterPro" id="IPR000326">
    <property type="entry name" value="PAP2/HPO"/>
</dbReference>
<reference evidence="3 4" key="1">
    <citation type="submission" date="2019-09" db="EMBL/GenBank/DDBJ databases">
        <title>Genome sequence of Roseospira marina, one of the more divergent members of the non-sulfur purple photosynthetic bacterial family, the Rhodospirillaceae.</title>
        <authorList>
            <person name="Meyer T."/>
            <person name="Kyndt J."/>
        </authorList>
    </citation>
    <scope>NUCLEOTIDE SEQUENCE [LARGE SCALE GENOMIC DNA]</scope>
    <source>
        <strain evidence="3 4">DSM 15113</strain>
    </source>
</reference>
<organism evidence="3 4">
    <name type="scientific">Roseospira marina</name>
    <dbReference type="NCBI Taxonomy" id="140057"/>
    <lineage>
        <taxon>Bacteria</taxon>
        <taxon>Pseudomonadati</taxon>
        <taxon>Pseudomonadota</taxon>
        <taxon>Alphaproteobacteria</taxon>
        <taxon>Rhodospirillales</taxon>
        <taxon>Rhodospirillaceae</taxon>
        <taxon>Roseospira</taxon>
    </lineage>
</organism>
<keyword evidence="1" id="KW-1133">Transmembrane helix</keyword>
<dbReference type="OrthoDB" id="9780507at2"/>
<proteinExistence type="predicted"/>
<dbReference type="AlphaFoldDB" id="A0A5M6IIT7"/>
<gene>
    <name evidence="3" type="ORF">F1188_01720</name>
</gene>
<protein>
    <submittedName>
        <fullName evidence="3">Phosphatase PAP2 family protein</fullName>
    </submittedName>
</protein>
<evidence type="ECO:0000313" key="3">
    <source>
        <dbReference type="EMBL" id="KAA5607508.1"/>
    </source>
</evidence>
<feature type="transmembrane region" description="Helical" evidence="1">
    <location>
        <begin position="151"/>
        <end position="173"/>
    </location>
</feature>
<dbReference type="SMART" id="SM00014">
    <property type="entry name" value="acidPPc"/>
    <property type="match status" value="1"/>
</dbReference>
<feature type="transmembrane region" description="Helical" evidence="1">
    <location>
        <begin position="106"/>
        <end position="131"/>
    </location>
</feature>
<feature type="transmembrane region" description="Helical" evidence="1">
    <location>
        <begin position="224"/>
        <end position="241"/>
    </location>
</feature>
<dbReference type="SUPFAM" id="SSF48317">
    <property type="entry name" value="Acid phosphatase/Vanadium-dependent haloperoxidase"/>
    <property type="match status" value="1"/>
</dbReference>
<dbReference type="Gene3D" id="1.20.144.10">
    <property type="entry name" value="Phosphatidic acid phosphatase type 2/haloperoxidase"/>
    <property type="match status" value="2"/>
</dbReference>
<name>A0A5M6IIT7_9PROT</name>
<dbReference type="Proteomes" id="UP000324065">
    <property type="component" value="Unassembled WGS sequence"/>
</dbReference>
<evidence type="ECO:0000256" key="1">
    <source>
        <dbReference type="SAM" id="Phobius"/>
    </source>
</evidence>
<dbReference type="Pfam" id="PF01569">
    <property type="entry name" value="PAP2"/>
    <property type="match status" value="1"/>
</dbReference>
<feature type="transmembrane region" description="Helical" evidence="1">
    <location>
        <begin position="248"/>
        <end position="268"/>
    </location>
</feature>
<evidence type="ECO:0000313" key="4">
    <source>
        <dbReference type="Proteomes" id="UP000324065"/>
    </source>
</evidence>
<dbReference type="EMBL" id="VWPJ01000001">
    <property type="protein sequence ID" value="KAA5607508.1"/>
    <property type="molecule type" value="Genomic_DNA"/>
</dbReference>
<keyword evidence="1" id="KW-0472">Membrane</keyword>
<keyword evidence="4" id="KW-1185">Reference proteome</keyword>
<dbReference type="InterPro" id="IPR036938">
    <property type="entry name" value="PAP2/HPO_sf"/>
</dbReference>
<keyword evidence="1" id="KW-0812">Transmembrane</keyword>
<comment type="caution">
    <text evidence="3">The sequence shown here is derived from an EMBL/GenBank/DDBJ whole genome shotgun (WGS) entry which is preliminary data.</text>
</comment>